<evidence type="ECO:0000313" key="2">
    <source>
        <dbReference type="Proteomes" id="UP001160148"/>
    </source>
</evidence>
<dbReference type="InterPro" id="IPR005312">
    <property type="entry name" value="DUF1759"/>
</dbReference>
<keyword evidence="2" id="KW-1185">Reference proteome</keyword>
<sequence>MLEEDKKKTLADLKRKRGTIKAALTRVHTFVNNFDPIDQAVSLLEFRQEELPQINRRFDEIQCQIELIAVDDLEGAEVERDMFERDYFEIRSQMQEIINHKKASSTTGHNASFGNNSFSHRTQLAPIPLPRFSGNIQDWASYFDIFKALVYQDEGYSAAQKLYLLSSSLDGAALDLVRSTPVCDTNYEAVIQLLKQRYDNQSMVIQSHIRSILDCPRVEDAPGATLQNLFACITTHVEALILSL</sequence>
<comment type="caution">
    <text evidence="1">The sequence shown here is derived from an EMBL/GenBank/DDBJ whole genome shotgun (WGS) entry which is preliminary data.</text>
</comment>
<organism evidence="1 2">
    <name type="scientific">Macrosiphum euphorbiae</name>
    <name type="common">potato aphid</name>
    <dbReference type="NCBI Taxonomy" id="13131"/>
    <lineage>
        <taxon>Eukaryota</taxon>
        <taxon>Metazoa</taxon>
        <taxon>Ecdysozoa</taxon>
        <taxon>Arthropoda</taxon>
        <taxon>Hexapoda</taxon>
        <taxon>Insecta</taxon>
        <taxon>Pterygota</taxon>
        <taxon>Neoptera</taxon>
        <taxon>Paraneoptera</taxon>
        <taxon>Hemiptera</taxon>
        <taxon>Sternorrhyncha</taxon>
        <taxon>Aphidomorpha</taxon>
        <taxon>Aphidoidea</taxon>
        <taxon>Aphididae</taxon>
        <taxon>Macrosiphini</taxon>
        <taxon>Macrosiphum</taxon>
    </lineage>
</organism>
<proteinExistence type="predicted"/>
<evidence type="ECO:0000313" key="1">
    <source>
        <dbReference type="EMBL" id="CAI6352353.1"/>
    </source>
</evidence>
<gene>
    <name evidence="1" type="ORF">MEUPH1_LOCUS8606</name>
</gene>
<dbReference type="PANTHER" id="PTHR22954:SF3">
    <property type="entry name" value="PROTEIN CBG08539"/>
    <property type="match status" value="1"/>
</dbReference>
<dbReference type="PANTHER" id="PTHR22954">
    <property type="entry name" value="RETROVIRAL PROTEASE-RELATED"/>
    <property type="match status" value="1"/>
</dbReference>
<dbReference type="EMBL" id="CARXXK010000001">
    <property type="protein sequence ID" value="CAI6352353.1"/>
    <property type="molecule type" value="Genomic_DNA"/>
</dbReference>
<name>A0AAV0W967_9HEMI</name>
<protein>
    <submittedName>
        <fullName evidence="1">Uncharacterized protein</fullName>
    </submittedName>
</protein>
<dbReference type="Pfam" id="PF03564">
    <property type="entry name" value="DUF1759"/>
    <property type="match status" value="1"/>
</dbReference>
<dbReference type="AlphaFoldDB" id="A0AAV0W967"/>
<reference evidence="1 2" key="1">
    <citation type="submission" date="2023-01" db="EMBL/GenBank/DDBJ databases">
        <authorList>
            <person name="Whitehead M."/>
        </authorList>
    </citation>
    <scope>NUCLEOTIDE SEQUENCE [LARGE SCALE GENOMIC DNA]</scope>
</reference>
<dbReference type="Proteomes" id="UP001160148">
    <property type="component" value="Unassembled WGS sequence"/>
</dbReference>
<accession>A0AAV0W967</accession>